<dbReference type="RefSeq" id="WP_353545482.1">
    <property type="nucleotide sequence ID" value="NZ_JAGKSB010000001.1"/>
</dbReference>
<proteinExistence type="predicted"/>
<dbReference type="Proteomes" id="UP000679691">
    <property type="component" value="Unassembled WGS sequence"/>
</dbReference>
<organism evidence="3 4">
    <name type="scientific">Rhinopithecimicrobium faecis</name>
    <dbReference type="NCBI Taxonomy" id="2820698"/>
    <lineage>
        <taxon>Bacteria</taxon>
        <taxon>Pseudomonadati</taxon>
        <taxon>Bacteroidota</taxon>
        <taxon>Sphingobacteriia</taxon>
        <taxon>Sphingobacteriales</taxon>
        <taxon>Sphingobacteriaceae</taxon>
        <taxon>Rhinopithecimicrobium</taxon>
    </lineage>
</organism>
<feature type="coiled-coil region" evidence="1">
    <location>
        <begin position="107"/>
        <end position="155"/>
    </location>
</feature>
<evidence type="ECO:0000256" key="2">
    <source>
        <dbReference type="SAM" id="Phobius"/>
    </source>
</evidence>
<protein>
    <submittedName>
        <fullName evidence="3">Uncharacterized protein</fullName>
    </submittedName>
</protein>
<dbReference type="AlphaFoldDB" id="A0A8T4H6V4"/>
<evidence type="ECO:0000256" key="1">
    <source>
        <dbReference type="SAM" id="Coils"/>
    </source>
</evidence>
<evidence type="ECO:0000313" key="3">
    <source>
        <dbReference type="EMBL" id="MBP3941995.1"/>
    </source>
</evidence>
<keyword evidence="2" id="KW-0812">Transmembrane</keyword>
<feature type="transmembrane region" description="Helical" evidence="2">
    <location>
        <begin position="23"/>
        <end position="42"/>
    </location>
</feature>
<keyword evidence="1" id="KW-0175">Coiled coil</keyword>
<sequence>MKETVVKENDKKLVEKTRNTSKIYFFIIAIVALLATNVYFYVKFRTSGEKISVLRVEKENLQIEIDRIEAELDKVNFQNLQLSESLKVSEEKAREVITSLRAELDNNNLSEERLLAAQEQIRKLKSDVSTYRANIDLLKADNELLQKQNSILNDQVSGATSKALTLEKSNKELQEKVSSASALKLSNVIVNGLQNKRNNNVEVEARAKRVDKLEIKFTVVENALAKKGPHPIYFRIINPQGNLIVEGNNIFYVHGEKLQYTFHETINFTNFGEEYKIEWADKNGFSKGAYTILMYSDSAIMGRSTIIFK</sequence>
<dbReference type="EMBL" id="JAGKSB010000001">
    <property type="protein sequence ID" value="MBP3941995.1"/>
    <property type="molecule type" value="Genomic_DNA"/>
</dbReference>
<feature type="coiled-coil region" evidence="1">
    <location>
        <begin position="51"/>
        <end position="78"/>
    </location>
</feature>
<name>A0A8T4H6V4_9SPHI</name>
<evidence type="ECO:0000313" key="4">
    <source>
        <dbReference type="Proteomes" id="UP000679691"/>
    </source>
</evidence>
<gene>
    <name evidence="3" type="ORF">J5U18_00200</name>
</gene>
<comment type="caution">
    <text evidence="3">The sequence shown here is derived from an EMBL/GenBank/DDBJ whole genome shotgun (WGS) entry which is preliminary data.</text>
</comment>
<reference evidence="3" key="1">
    <citation type="submission" date="2021-03" db="EMBL/GenBank/DDBJ databases">
        <authorList>
            <person name="Lu T."/>
            <person name="Wang Q."/>
            <person name="Han X."/>
        </authorList>
    </citation>
    <scope>NUCLEOTIDE SEQUENCE</scope>
    <source>
        <strain evidence="3">WQ 2009</strain>
    </source>
</reference>
<keyword evidence="2" id="KW-0472">Membrane</keyword>
<accession>A0A8T4H6V4</accession>
<keyword evidence="4" id="KW-1185">Reference proteome</keyword>
<keyword evidence="2" id="KW-1133">Transmembrane helix</keyword>